<name>A0A5Q0LG42_9ACTN</name>
<feature type="transmembrane region" description="Helical" evidence="2">
    <location>
        <begin position="102"/>
        <end position="122"/>
    </location>
</feature>
<gene>
    <name evidence="3" type="ORF">GFH48_22045</name>
</gene>
<keyword evidence="2" id="KW-0812">Transmembrane</keyword>
<organism evidence="3 4">
    <name type="scientific">Streptomyces fagopyri</name>
    <dbReference type="NCBI Taxonomy" id="2662397"/>
    <lineage>
        <taxon>Bacteria</taxon>
        <taxon>Bacillati</taxon>
        <taxon>Actinomycetota</taxon>
        <taxon>Actinomycetes</taxon>
        <taxon>Kitasatosporales</taxon>
        <taxon>Streptomycetaceae</taxon>
        <taxon>Streptomyces</taxon>
    </lineage>
</organism>
<proteinExistence type="predicted"/>
<dbReference type="Proteomes" id="UP000326179">
    <property type="component" value="Chromosome"/>
</dbReference>
<keyword evidence="2" id="KW-0472">Membrane</keyword>
<sequence length="323" mass="34865">MRADTESVLRVLWGDGLEVEAVPETSEAAEASGQGPQAPQPLEEKTGLTPGEMSEQAPERAAEQAPDAADVTGVSDAPDVSDVPDATGVPVVRRRRRGRTTLLIATAAVLGLVAGTCAGFLVQADREPTELPSLSQPVVAQARGAGPEPLSAAQDRQVKTDGDLRKLLLNRPKGTKESDFAPGHDGWLDLADYAHQLSDSDDQFGALVGNEFRRAADTTWQVGDTYDVEIRLVQFRQEEKPAAEEWAGNWKVGGLRGWSLPGTGEGMVYVAAKPETEAGYLPVYRAEAHASRGDIAMEIWIYDSKPIPKKTIMDLARRQMERL</sequence>
<evidence type="ECO:0000256" key="2">
    <source>
        <dbReference type="SAM" id="Phobius"/>
    </source>
</evidence>
<evidence type="ECO:0000313" key="4">
    <source>
        <dbReference type="Proteomes" id="UP000326179"/>
    </source>
</evidence>
<evidence type="ECO:0000256" key="1">
    <source>
        <dbReference type="SAM" id="MobiDB-lite"/>
    </source>
</evidence>
<feature type="compositionally biased region" description="Low complexity" evidence="1">
    <location>
        <begin position="63"/>
        <end position="91"/>
    </location>
</feature>
<dbReference type="AlphaFoldDB" id="A0A5Q0LG42"/>
<dbReference type="KEGG" id="sfy:GFH48_22045"/>
<keyword evidence="2" id="KW-1133">Transmembrane helix</keyword>
<reference evidence="3 4" key="1">
    <citation type="submission" date="2019-10" db="EMBL/GenBank/DDBJ databases">
        <title>A novel species.</title>
        <authorList>
            <person name="Gao J."/>
        </authorList>
    </citation>
    <scope>NUCLEOTIDE SEQUENCE [LARGE SCALE GENOMIC DNA]</scope>
    <source>
        <strain evidence="3 4">QMT-28</strain>
    </source>
</reference>
<accession>A0A5Q0LG42</accession>
<keyword evidence="4" id="KW-1185">Reference proteome</keyword>
<protein>
    <submittedName>
        <fullName evidence="3">Uncharacterized protein</fullName>
    </submittedName>
</protein>
<dbReference type="EMBL" id="CP045643">
    <property type="protein sequence ID" value="QFZ75586.1"/>
    <property type="molecule type" value="Genomic_DNA"/>
</dbReference>
<evidence type="ECO:0000313" key="3">
    <source>
        <dbReference type="EMBL" id="QFZ75586.1"/>
    </source>
</evidence>
<feature type="region of interest" description="Disordered" evidence="1">
    <location>
        <begin position="13"/>
        <end position="92"/>
    </location>
</feature>